<gene>
    <name evidence="3" type="ORF">ABH943_002675</name>
</gene>
<dbReference type="PROSITE" id="PS51677">
    <property type="entry name" value="NODB"/>
    <property type="match status" value="1"/>
</dbReference>
<dbReference type="PANTHER" id="PTHR34216:SF13">
    <property type="entry name" value="XYLANASE_CHITIN DEACETYLASE"/>
    <property type="match status" value="1"/>
</dbReference>
<dbReference type="PANTHER" id="PTHR34216">
    <property type="match status" value="1"/>
</dbReference>
<evidence type="ECO:0000313" key="3">
    <source>
        <dbReference type="EMBL" id="MFK4442659.1"/>
    </source>
</evidence>
<feature type="domain" description="NodB homology" evidence="2">
    <location>
        <begin position="61"/>
        <end position="274"/>
    </location>
</feature>
<evidence type="ECO:0000259" key="2">
    <source>
        <dbReference type="PROSITE" id="PS51677"/>
    </source>
</evidence>
<dbReference type="RefSeq" id="WP_404607009.1">
    <property type="nucleotide sequence ID" value="NZ_JBIYDN010000007.1"/>
</dbReference>
<organism evidence="3 4">
    <name type="scientific">Caballeronia udeis</name>
    <dbReference type="NCBI Taxonomy" id="1232866"/>
    <lineage>
        <taxon>Bacteria</taxon>
        <taxon>Pseudomonadati</taxon>
        <taxon>Pseudomonadota</taxon>
        <taxon>Betaproteobacteria</taxon>
        <taxon>Burkholderiales</taxon>
        <taxon>Burkholderiaceae</taxon>
        <taxon>Caballeronia</taxon>
    </lineage>
</organism>
<name>A0ABW8MG48_9BURK</name>
<dbReference type="SUPFAM" id="SSF88713">
    <property type="entry name" value="Glycoside hydrolase/deacetylase"/>
    <property type="match status" value="1"/>
</dbReference>
<evidence type="ECO:0000256" key="1">
    <source>
        <dbReference type="ARBA" id="ARBA00022729"/>
    </source>
</evidence>
<dbReference type="InterPro" id="IPR011330">
    <property type="entry name" value="Glyco_hydro/deAcase_b/a-brl"/>
</dbReference>
<keyword evidence="1" id="KW-0732">Signal</keyword>
<accession>A0ABW8MG48</accession>
<dbReference type="EMBL" id="JBIYDN010000007">
    <property type="protein sequence ID" value="MFK4442659.1"/>
    <property type="molecule type" value="Genomic_DNA"/>
</dbReference>
<reference evidence="3 4" key="1">
    <citation type="submission" date="2024-11" db="EMBL/GenBank/DDBJ databases">
        <title>Using genomics to understand microbial adaptation to soil warming.</title>
        <authorList>
            <person name="Deangelis K.M. PhD."/>
        </authorList>
    </citation>
    <scope>NUCLEOTIDE SEQUENCE [LARGE SCALE GENOMIC DNA]</scope>
    <source>
        <strain evidence="3 4">GAS97</strain>
    </source>
</reference>
<keyword evidence="4" id="KW-1185">Reference proteome</keyword>
<dbReference type="Pfam" id="PF01522">
    <property type="entry name" value="Polysacc_deac_1"/>
    <property type="match status" value="1"/>
</dbReference>
<dbReference type="Proteomes" id="UP001620514">
    <property type="component" value="Unassembled WGS sequence"/>
</dbReference>
<dbReference type="InterPro" id="IPR051398">
    <property type="entry name" value="Polysacch_Deacetylase"/>
</dbReference>
<dbReference type="Gene3D" id="3.20.20.370">
    <property type="entry name" value="Glycoside hydrolase/deacetylase"/>
    <property type="match status" value="1"/>
</dbReference>
<dbReference type="CDD" id="cd10969">
    <property type="entry name" value="CE4_Ecf1_like_5s"/>
    <property type="match status" value="1"/>
</dbReference>
<comment type="caution">
    <text evidence="3">The sequence shown here is derived from an EMBL/GenBank/DDBJ whole genome shotgun (WGS) entry which is preliminary data.</text>
</comment>
<evidence type="ECO:0000313" key="4">
    <source>
        <dbReference type="Proteomes" id="UP001620514"/>
    </source>
</evidence>
<dbReference type="InterPro" id="IPR002509">
    <property type="entry name" value="NODB_dom"/>
</dbReference>
<proteinExistence type="predicted"/>
<protein>
    <submittedName>
        <fullName evidence="3">Peptidoglycan/xylan/chitin deacetylase (PgdA/CDA1 family)</fullName>
    </submittedName>
</protein>
<sequence length="274" mass="30305">MNNARAVPVLMYHHVSPAAGALTVSPVHFADQMAMLAREGYTTLGAAAFAEYLAGKPVPERSVVLTFDDGYLDNWVHAHPVLAGHGFTALGFLVSAWVNSGPVRPNAADPEDPAATGNLLDHSAAKAAIQAGDTDRAIMRWSEIDAMRQAGTFEFHSHTHTHTRWDRISTNATAKRASLRDDLQQARATLEHHLGCVSDHLCWPQGYFDTDYVEEAHAAGFRHLYTVEPGTNQRHGDPARILRLDVRDKPAAWLKSRLWVHGRPLLSRLYLKIK</sequence>